<evidence type="ECO:0000256" key="1">
    <source>
        <dbReference type="ARBA" id="ARBA00023172"/>
    </source>
</evidence>
<sequence length="548" mass="59933">MKGLRATQKPGTVVAHVVLIKRLAAVAPALTCDWPSEDPWPGRSARQVAHYAGQRELATKAISPEIWFPLIRAAWAYVHTFAPDILRAVGRRDELLAAVSPSILGRHAEVEAWLANTANKIPVHAAPREDGQPRVNWLLLDLLVGLRSQPTYSLVKSSRHKSRVLRVVAEGRTTTQGLVDGLAQVSRPDGTVGPWHPGIGPQHLFNLTVALRNAAFVLVAGLSMMRDSEIHAITRGNVVEHYNSPAIASIEEKGDPSSPRKHWWIIEPVAEAITVAEAVSPHAERVFAPLARPHVSETVDGAEMTAAFIAFVNAARGWTGLEEIPAGAARPHMFRRTMAMLTDQFPGSEIALGIQLKHAATRALANRVTQGYAASDPSWSKHLESAIDAARFRRIKDLYQAHKNGHPVGFGPGAAQISKAFDEIQESVAARGGDARVEESLLRKARITIRFGTLNHCLFDPNNPVGAVCLEHATIPAGHTGPLEERCRPDRCRNSLIGAEHIPIYDAHRRTQLAVLQTPNLPACRQALIRRELERVEAVLDTIPKEPR</sequence>
<dbReference type="EMBL" id="CP003410">
    <property type="protein sequence ID" value="AGM07089.1"/>
    <property type="molecule type" value="Genomic_DNA"/>
</dbReference>
<keyword evidence="1" id="KW-0233">DNA recombination</keyword>
<organism evidence="2 3">
    <name type="scientific">Amycolatopsis keratiniphila</name>
    <dbReference type="NCBI Taxonomy" id="129921"/>
    <lineage>
        <taxon>Bacteria</taxon>
        <taxon>Bacillati</taxon>
        <taxon>Actinomycetota</taxon>
        <taxon>Actinomycetes</taxon>
        <taxon>Pseudonocardiales</taxon>
        <taxon>Pseudonocardiaceae</taxon>
        <taxon>Amycolatopsis</taxon>
        <taxon>Amycolatopsis japonica group</taxon>
    </lineage>
</organism>
<keyword evidence="3" id="KW-1185">Reference proteome</keyword>
<dbReference type="Proteomes" id="UP000013968">
    <property type="component" value="Chromosome"/>
</dbReference>
<dbReference type="GO" id="GO:0003677">
    <property type="term" value="F:DNA binding"/>
    <property type="evidence" value="ECO:0007669"/>
    <property type="project" value="InterPro"/>
</dbReference>
<accession>R4SUN6</accession>
<name>R4SUN6_9PSEU</name>
<dbReference type="InterPro" id="IPR013762">
    <property type="entry name" value="Integrase-like_cat_sf"/>
</dbReference>
<proteinExistence type="predicted"/>
<dbReference type="KEGG" id="aoi:AORI_4505"/>
<dbReference type="PATRIC" id="fig|1156913.3.peg.4584"/>
<gene>
    <name evidence="2" type="ORF">AORI_4505</name>
</gene>
<evidence type="ECO:0000313" key="2">
    <source>
        <dbReference type="EMBL" id="AGM07089.1"/>
    </source>
</evidence>
<dbReference type="GO" id="GO:0015074">
    <property type="term" value="P:DNA integration"/>
    <property type="evidence" value="ECO:0007669"/>
    <property type="project" value="InterPro"/>
</dbReference>
<reference evidence="2 3" key="1">
    <citation type="journal article" date="2013" name="BMC Genomics">
        <title>ContigScape: a Cytoscape plugin facilitating microbial genome gap closing.</title>
        <authorList>
            <person name="Tang B."/>
            <person name="Wang Q."/>
            <person name="Yang M."/>
            <person name="Xie F."/>
            <person name="Zhu Y."/>
            <person name="Zhuo Y."/>
            <person name="Wang S."/>
            <person name="Gao H."/>
            <person name="Ding X."/>
            <person name="Zhang L."/>
            <person name="Zhao G."/>
            <person name="Zheng H."/>
        </authorList>
    </citation>
    <scope>NUCLEOTIDE SEQUENCE [LARGE SCALE GENOMIC DNA]</scope>
    <source>
        <strain evidence="2 3">HCCB10007</strain>
    </source>
</reference>
<dbReference type="HOGENOM" id="CLU_017776_0_0_11"/>
<dbReference type="SUPFAM" id="SSF56349">
    <property type="entry name" value="DNA breaking-rejoining enzymes"/>
    <property type="match status" value="1"/>
</dbReference>
<dbReference type="Gene3D" id="1.10.443.10">
    <property type="entry name" value="Intergrase catalytic core"/>
    <property type="match status" value="1"/>
</dbReference>
<dbReference type="AlphaFoldDB" id="R4SUN6"/>
<evidence type="ECO:0000313" key="3">
    <source>
        <dbReference type="Proteomes" id="UP000013968"/>
    </source>
</evidence>
<dbReference type="GO" id="GO:0006310">
    <property type="term" value="P:DNA recombination"/>
    <property type="evidence" value="ECO:0007669"/>
    <property type="project" value="UniProtKB-KW"/>
</dbReference>
<dbReference type="InterPro" id="IPR011010">
    <property type="entry name" value="DNA_brk_join_enz"/>
</dbReference>
<protein>
    <submittedName>
        <fullName evidence="2">Phage integrase family protein</fullName>
    </submittedName>
</protein>